<accession>A0A8J7S9I1</accession>
<organism evidence="2 3">
    <name type="scientific">Natronogracilivirga saccharolytica</name>
    <dbReference type="NCBI Taxonomy" id="2812953"/>
    <lineage>
        <taxon>Bacteria</taxon>
        <taxon>Pseudomonadati</taxon>
        <taxon>Balneolota</taxon>
        <taxon>Balneolia</taxon>
        <taxon>Balneolales</taxon>
        <taxon>Cyclonatronaceae</taxon>
        <taxon>Natronogracilivirga</taxon>
    </lineage>
</organism>
<keyword evidence="1" id="KW-0812">Transmembrane</keyword>
<feature type="transmembrane region" description="Helical" evidence="1">
    <location>
        <begin position="103"/>
        <end position="122"/>
    </location>
</feature>
<comment type="caution">
    <text evidence="2">The sequence shown here is derived from an EMBL/GenBank/DDBJ whole genome shotgun (WGS) entry which is preliminary data.</text>
</comment>
<feature type="transmembrane region" description="Helical" evidence="1">
    <location>
        <begin position="54"/>
        <end position="74"/>
    </location>
</feature>
<keyword evidence="1" id="KW-1133">Transmembrane helix</keyword>
<keyword evidence="3" id="KW-1185">Reference proteome</keyword>
<evidence type="ECO:0000313" key="2">
    <source>
        <dbReference type="EMBL" id="MBP3192596.1"/>
    </source>
</evidence>
<reference evidence="2" key="1">
    <citation type="submission" date="2021-02" db="EMBL/GenBank/DDBJ databases">
        <title>Natronogracilivirga saccharolytica gen. nov. sp. nov. a new anaerobic, haloalkiliphilic carbohydrate-fermenting bacterium from soda lake and proposing of Cyclonatronumiaceae fam. nov. in the phylum Balneolaeota.</title>
        <authorList>
            <person name="Zhilina T.N."/>
            <person name="Sorokin D.Y."/>
            <person name="Zavarzina D.G."/>
            <person name="Toshchakov S.V."/>
            <person name="Kublanov I.V."/>
        </authorList>
    </citation>
    <scope>NUCLEOTIDE SEQUENCE</scope>
    <source>
        <strain evidence="2">Z-1702</strain>
    </source>
</reference>
<feature type="transmembrane region" description="Helical" evidence="1">
    <location>
        <begin position="16"/>
        <end position="34"/>
    </location>
</feature>
<dbReference type="EMBL" id="JAFIDN010000005">
    <property type="protein sequence ID" value="MBP3192596.1"/>
    <property type="molecule type" value="Genomic_DNA"/>
</dbReference>
<dbReference type="RefSeq" id="WP_210511496.1">
    <property type="nucleotide sequence ID" value="NZ_JAFIDN010000005.1"/>
</dbReference>
<sequence length="123" mass="14518">MNQAELSERNFRRISWINIVLTPPLFILFAWPYLFMGLWFEFPGVMLYPGTFTFSFPFTLTILHGHVTIALGALHRNEYHEWLTRHSWSYGFLIRPVFFSTRFRLTLLIFSLAILLAGVLLYA</sequence>
<gene>
    <name evidence="2" type="ORF">NATSA_07965</name>
</gene>
<protein>
    <submittedName>
        <fullName evidence="2">Uncharacterized protein</fullName>
    </submittedName>
</protein>
<proteinExistence type="predicted"/>
<dbReference type="AlphaFoldDB" id="A0A8J7S9I1"/>
<evidence type="ECO:0000313" key="3">
    <source>
        <dbReference type="Proteomes" id="UP000673975"/>
    </source>
</evidence>
<name>A0A8J7S9I1_9BACT</name>
<keyword evidence="1" id="KW-0472">Membrane</keyword>
<dbReference type="Proteomes" id="UP000673975">
    <property type="component" value="Unassembled WGS sequence"/>
</dbReference>
<evidence type="ECO:0000256" key="1">
    <source>
        <dbReference type="SAM" id="Phobius"/>
    </source>
</evidence>